<keyword evidence="6 9" id="KW-1133">Transmembrane helix</keyword>
<evidence type="ECO:0000256" key="5">
    <source>
        <dbReference type="ARBA" id="ARBA00022737"/>
    </source>
</evidence>
<evidence type="ECO:0000256" key="9">
    <source>
        <dbReference type="SAM" id="Phobius"/>
    </source>
</evidence>
<comment type="similarity">
    <text evidence="2">Belongs to the cystinosin family.</text>
</comment>
<keyword evidence="4 9" id="KW-0812">Transmembrane</keyword>
<keyword evidence="10" id="KW-0732">Signal</keyword>
<feature type="transmembrane region" description="Helical" evidence="9">
    <location>
        <begin position="304"/>
        <end position="323"/>
    </location>
</feature>
<accession>A0ABM1E4E8</accession>
<feature type="signal peptide" evidence="10">
    <location>
        <begin position="1"/>
        <end position="25"/>
    </location>
</feature>
<comment type="catalytic activity">
    <reaction evidence="8">
        <text>L-cystine(out) + H(+)(out) = L-cystine(in) + H(+)(in)</text>
        <dbReference type="Rhea" id="RHEA:66172"/>
        <dbReference type="ChEBI" id="CHEBI:15378"/>
        <dbReference type="ChEBI" id="CHEBI:35491"/>
    </reaction>
    <physiologicalReaction direction="left-to-right" evidence="8">
        <dbReference type="Rhea" id="RHEA:66173"/>
    </physiologicalReaction>
</comment>
<dbReference type="Gene3D" id="1.20.1280.290">
    <property type="match status" value="2"/>
</dbReference>
<feature type="transmembrane region" description="Helical" evidence="9">
    <location>
        <begin position="208"/>
        <end position="228"/>
    </location>
</feature>
<reference evidence="12" key="1">
    <citation type="submission" date="2025-08" db="UniProtKB">
        <authorList>
            <consortium name="RefSeq"/>
        </authorList>
    </citation>
    <scope>IDENTIFICATION</scope>
</reference>
<feature type="chain" id="PRO_5045588014" evidence="10">
    <location>
        <begin position="26"/>
        <end position="378"/>
    </location>
</feature>
<evidence type="ECO:0000256" key="3">
    <source>
        <dbReference type="ARBA" id="ARBA00022448"/>
    </source>
</evidence>
<sequence length="378" mass="42711">MEMGTLYRLSLPLLFLLTAVCLVESATLEFSETDYDFQLNREGQVFFSLSHPLNDSAVLSFEFDTHTVISPIPDYTVEPGVTKCNITLHGLNAGRCVISVNSTSTELENLENAFIRITVVHNNALVTLSAVIGWIYFAAWSVSFYPQIVENFRRKSVIGLNFDFLSLNLTGFIAYAVFNVCVFWIPVIQDEYFEKHPYGVLPVAINDVFFALHAIFATLVTILQCFIYERGSQTVSRPCVGFLVVAWAFAIITLCVAIFGKLAWLQYLYFFSYIKLVITLIKYMPQVYMNFKRKSTDGWSIGNILLDFTGGSLSILQMFLMSYNNDDWSAIFGNPTKFGLGMFSVLFDVLFIVQHYILYRGKPAYEPIVGNSDSSGYA</sequence>
<evidence type="ECO:0000256" key="7">
    <source>
        <dbReference type="ARBA" id="ARBA00023136"/>
    </source>
</evidence>
<proteinExistence type="inferred from homology"/>
<keyword evidence="11" id="KW-1185">Reference proteome</keyword>
<feature type="transmembrane region" description="Helical" evidence="9">
    <location>
        <begin position="266"/>
        <end position="283"/>
    </location>
</feature>
<dbReference type="Pfam" id="PF04193">
    <property type="entry name" value="PQ-loop"/>
    <property type="match status" value="2"/>
</dbReference>
<dbReference type="PANTHER" id="PTHR13131:SF5">
    <property type="entry name" value="CYSTINOSIN"/>
    <property type="match status" value="1"/>
</dbReference>
<dbReference type="SMART" id="SM00679">
    <property type="entry name" value="CTNS"/>
    <property type="match status" value="2"/>
</dbReference>
<evidence type="ECO:0000256" key="6">
    <source>
        <dbReference type="ARBA" id="ARBA00022989"/>
    </source>
</evidence>
<dbReference type="PANTHER" id="PTHR13131">
    <property type="entry name" value="CYSTINOSIN"/>
    <property type="match status" value="1"/>
</dbReference>
<comment type="subcellular location">
    <subcellularLocation>
        <location evidence="1">Endomembrane system</location>
        <topology evidence="1">Multi-pass membrane protein</topology>
    </subcellularLocation>
</comment>
<feature type="transmembrane region" description="Helical" evidence="9">
    <location>
        <begin position="240"/>
        <end position="260"/>
    </location>
</feature>
<keyword evidence="5" id="KW-0677">Repeat</keyword>
<protein>
    <submittedName>
        <fullName evidence="12">Cystinosin-like isoform X1</fullName>
    </submittedName>
</protein>
<evidence type="ECO:0000313" key="11">
    <source>
        <dbReference type="Proteomes" id="UP000695022"/>
    </source>
</evidence>
<feature type="transmembrane region" description="Helical" evidence="9">
    <location>
        <begin position="165"/>
        <end position="188"/>
    </location>
</feature>
<evidence type="ECO:0000256" key="2">
    <source>
        <dbReference type="ARBA" id="ARBA00006855"/>
    </source>
</evidence>
<name>A0ABM1E4E8_PRICU</name>
<feature type="transmembrane region" description="Helical" evidence="9">
    <location>
        <begin position="124"/>
        <end position="145"/>
    </location>
</feature>
<evidence type="ECO:0000256" key="1">
    <source>
        <dbReference type="ARBA" id="ARBA00004127"/>
    </source>
</evidence>
<dbReference type="RefSeq" id="XP_014667069.1">
    <property type="nucleotide sequence ID" value="XM_014811583.1"/>
</dbReference>
<dbReference type="NCBIfam" id="TIGR00951">
    <property type="entry name" value="2A43"/>
    <property type="match status" value="1"/>
</dbReference>
<dbReference type="InterPro" id="IPR005282">
    <property type="entry name" value="LC_transporter"/>
</dbReference>
<keyword evidence="7 9" id="KW-0472">Membrane</keyword>
<evidence type="ECO:0000256" key="10">
    <source>
        <dbReference type="SAM" id="SignalP"/>
    </source>
</evidence>
<gene>
    <name evidence="12" type="primary">LOC106808741</name>
</gene>
<evidence type="ECO:0000256" key="8">
    <source>
        <dbReference type="ARBA" id="ARBA00048473"/>
    </source>
</evidence>
<feature type="transmembrane region" description="Helical" evidence="9">
    <location>
        <begin position="338"/>
        <end position="358"/>
    </location>
</feature>
<organism evidence="11 12">
    <name type="scientific">Priapulus caudatus</name>
    <name type="common">Priapulid worm</name>
    <dbReference type="NCBI Taxonomy" id="37621"/>
    <lineage>
        <taxon>Eukaryota</taxon>
        <taxon>Metazoa</taxon>
        <taxon>Ecdysozoa</taxon>
        <taxon>Scalidophora</taxon>
        <taxon>Priapulida</taxon>
        <taxon>Priapulimorpha</taxon>
        <taxon>Priapulimorphida</taxon>
        <taxon>Priapulidae</taxon>
        <taxon>Priapulus</taxon>
    </lineage>
</organism>
<dbReference type="InterPro" id="IPR006603">
    <property type="entry name" value="PQ-loop_rpt"/>
</dbReference>
<dbReference type="GeneID" id="106808741"/>
<evidence type="ECO:0000313" key="12">
    <source>
        <dbReference type="RefSeq" id="XP_014667069.1"/>
    </source>
</evidence>
<dbReference type="Proteomes" id="UP000695022">
    <property type="component" value="Unplaced"/>
</dbReference>
<keyword evidence="3" id="KW-0813">Transport</keyword>
<evidence type="ECO:0000256" key="4">
    <source>
        <dbReference type="ARBA" id="ARBA00022692"/>
    </source>
</evidence>